<protein>
    <recommendedName>
        <fullName evidence="6 20">Ubiquinol-cytochrome c reductase iron-sulfur subunit</fullName>
        <ecNumber evidence="5 20">7.1.1.8</ecNumber>
    </recommendedName>
</protein>
<dbReference type="InterPro" id="IPR017941">
    <property type="entry name" value="Rieske_2Fe-2S"/>
</dbReference>
<dbReference type="InterPro" id="IPR036922">
    <property type="entry name" value="Rieske_2Fe-2S_sf"/>
</dbReference>
<dbReference type="Proteomes" id="UP000389128">
    <property type="component" value="Unassembled WGS sequence"/>
</dbReference>
<dbReference type="InterPro" id="IPR014349">
    <property type="entry name" value="Rieske_Fe-S_prot"/>
</dbReference>
<evidence type="ECO:0000256" key="17">
    <source>
        <dbReference type="ARBA" id="ARBA00023136"/>
    </source>
</evidence>
<keyword evidence="24" id="KW-1185">Reference proteome</keyword>
<evidence type="ECO:0000256" key="13">
    <source>
        <dbReference type="ARBA" id="ARBA00022982"/>
    </source>
</evidence>
<evidence type="ECO:0000256" key="2">
    <source>
        <dbReference type="ARBA" id="ARBA00004162"/>
    </source>
</evidence>
<keyword evidence="9 20" id="KW-0812">Transmembrane</keyword>
<keyword evidence="13 20" id="KW-0249">Electron transport</keyword>
<dbReference type="PROSITE" id="PS51296">
    <property type="entry name" value="RIESKE"/>
    <property type="match status" value="1"/>
</dbReference>
<gene>
    <name evidence="23" type="primary">petA</name>
    <name evidence="23" type="ORF">ETQ85_12830</name>
</gene>
<dbReference type="GO" id="GO:0051537">
    <property type="term" value="F:2 iron, 2 sulfur cluster binding"/>
    <property type="evidence" value="ECO:0007669"/>
    <property type="project" value="UniProtKB-KW"/>
</dbReference>
<evidence type="ECO:0000259" key="22">
    <source>
        <dbReference type="PROSITE" id="PS51296"/>
    </source>
</evidence>
<evidence type="ECO:0000256" key="6">
    <source>
        <dbReference type="ARBA" id="ARBA00019816"/>
    </source>
</evidence>
<evidence type="ECO:0000256" key="5">
    <source>
        <dbReference type="ARBA" id="ARBA00012951"/>
    </source>
</evidence>
<evidence type="ECO:0000256" key="9">
    <source>
        <dbReference type="ARBA" id="ARBA00022692"/>
    </source>
</evidence>
<dbReference type="InterPro" id="IPR005805">
    <property type="entry name" value="Rieske_Fe-S_prot_C"/>
</dbReference>
<evidence type="ECO:0000256" key="1">
    <source>
        <dbReference type="ARBA" id="ARBA00002444"/>
    </source>
</evidence>
<evidence type="ECO:0000313" key="24">
    <source>
        <dbReference type="Proteomes" id="UP000389128"/>
    </source>
</evidence>
<dbReference type="GO" id="GO:0005886">
    <property type="term" value="C:plasma membrane"/>
    <property type="evidence" value="ECO:0007669"/>
    <property type="project" value="UniProtKB-SubCell"/>
</dbReference>
<dbReference type="Pfam" id="PF00355">
    <property type="entry name" value="Rieske"/>
    <property type="match status" value="1"/>
</dbReference>
<keyword evidence="15" id="KW-0408">Iron</keyword>
<evidence type="ECO:0000256" key="16">
    <source>
        <dbReference type="ARBA" id="ARBA00023014"/>
    </source>
</evidence>
<feature type="domain" description="Rieske" evidence="22">
    <location>
        <begin position="96"/>
        <end position="201"/>
    </location>
</feature>
<dbReference type="EC" id="7.1.1.8" evidence="5 20"/>
<keyword evidence="14 20" id="KW-1133">Transmembrane helix</keyword>
<evidence type="ECO:0000256" key="8">
    <source>
        <dbReference type="ARBA" id="ARBA00022475"/>
    </source>
</evidence>
<evidence type="ECO:0000256" key="18">
    <source>
        <dbReference type="ARBA" id="ARBA00023157"/>
    </source>
</evidence>
<comment type="cofactor">
    <cofactor evidence="20">
        <name>[2Fe-2S] cluster</name>
        <dbReference type="ChEBI" id="CHEBI:190135"/>
    </cofactor>
    <text evidence="20">Binds 1 [2Fe-2S] cluster per subunit.</text>
</comment>
<dbReference type="NCBIfam" id="TIGR01416">
    <property type="entry name" value="Rieske_proteo"/>
    <property type="match status" value="1"/>
</dbReference>
<evidence type="ECO:0000256" key="3">
    <source>
        <dbReference type="ARBA" id="ARBA00010651"/>
    </source>
</evidence>
<dbReference type="GO" id="GO:0008121">
    <property type="term" value="F:quinol-cytochrome-c reductase activity"/>
    <property type="evidence" value="ECO:0007669"/>
    <property type="project" value="UniProtKB-EC"/>
</dbReference>
<dbReference type="InterPro" id="IPR006311">
    <property type="entry name" value="TAT_signal"/>
</dbReference>
<dbReference type="EMBL" id="SDKK01000011">
    <property type="protein sequence ID" value="TYC56179.1"/>
    <property type="molecule type" value="Genomic_DNA"/>
</dbReference>
<name>A0A6C2CRK5_9RHOO</name>
<keyword evidence="18" id="KW-1015">Disulfide bond</keyword>
<proteinExistence type="inferred from homology"/>
<evidence type="ECO:0000256" key="11">
    <source>
        <dbReference type="ARBA" id="ARBA00022723"/>
    </source>
</evidence>
<dbReference type="GO" id="GO:0046872">
    <property type="term" value="F:metal ion binding"/>
    <property type="evidence" value="ECO:0007669"/>
    <property type="project" value="UniProtKB-KW"/>
</dbReference>
<accession>A0A6C2CRK5</accession>
<dbReference type="SUPFAM" id="SSF50022">
    <property type="entry name" value="ISP domain"/>
    <property type="match status" value="1"/>
</dbReference>
<comment type="miscellaneous">
    <text evidence="20">The Rieske protein is a high potential 2Fe-2S protein.</text>
</comment>
<evidence type="ECO:0000256" key="12">
    <source>
        <dbReference type="ARBA" id="ARBA00022967"/>
    </source>
</evidence>
<evidence type="ECO:0000256" key="14">
    <source>
        <dbReference type="ARBA" id="ARBA00022989"/>
    </source>
</evidence>
<reference evidence="23 24" key="1">
    <citation type="submission" date="2019-01" db="EMBL/GenBank/DDBJ databases">
        <title>Zoogloea oleivorans genome sequencing and assembly.</title>
        <authorList>
            <person name="Tancsics A."/>
            <person name="Farkas M."/>
            <person name="Kriszt B."/>
            <person name="Maroti G."/>
            <person name="Horvath B."/>
        </authorList>
    </citation>
    <scope>NUCLEOTIDE SEQUENCE [LARGE SCALE GENOMIC DNA]</scope>
    <source>
        <strain evidence="23 24">Buc</strain>
    </source>
</reference>
<dbReference type="PRINTS" id="PR00162">
    <property type="entry name" value="RIESKE"/>
</dbReference>
<feature type="transmembrane region" description="Helical" evidence="20">
    <location>
        <begin position="25"/>
        <end position="46"/>
    </location>
</feature>
<keyword evidence="8" id="KW-1003">Cell membrane</keyword>
<evidence type="ECO:0000256" key="4">
    <source>
        <dbReference type="ARBA" id="ARBA00011649"/>
    </source>
</evidence>
<dbReference type="PROSITE" id="PS51318">
    <property type="entry name" value="TAT"/>
    <property type="match status" value="1"/>
</dbReference>
<dbReference type="AlphaFoldDB" id="A0A6C2CRK5"/>
<keyword evidence="16" id="KW-0411">Iron-sulfur</keyword>
<dbReference type="CDD" id="cd03470">
    <property type="entry name" value="Rieske_cytochrome_bc1"/>
    <property type="match status" value="1"/>
</dbReference>
<dbReference type="OrthoDB" id="9767869at2"/>
<keyword evidence="10" id="KW-0001">2Fe-2S</keyword>
<evidence type="ECO:0000256" key="10">
    <source>
        <dbReference type="ARBA" id="ARBA00022714"/>
    </source>
</evidence>
<comment type="subcellular location">
    <subcellularLocation>
        <location evidence="2">Cell membrane</location>
        <topology evidence="2">Single-pass membrane protein</topology>
    </subcellularLocation>
</comment>
<sequence length="210" mass="21972">MTSTTSPPVFCGASDAPCNPSRRQLLIATAGVGGALVVGTAVPFVASLTPSERAMAAGAPVEVDIDKLAPGDLMVVEWRGKPVWILHRTPQMLAALAKSEPDLADPGSAVESQQPDYARNPHRSVKPDYLVAVGICTHLGCSPSSAFEPGKAEMGADWPGGFLCPCHGSTFDFAGRVFKNKPAPTNLEIPPHKYLSDARLLIGADDSARG</sequence>
<evidence type="ECO:0000256" key="19">
    <source>
        <dbReference type="ARBA" id="ARBA00029351"/>
    </source>
</evidence>
<dbReference type="InterPro" id="IPR019470">
    <property type="entry name" value="Ubiq_cytC_Rdtase_Fe-S_su_TAT"/>
</dbReference>
<dbReference type="Pfam" id="PF10399">
    <property type="entry name" value="UCR_Fe-S_N"/>
    <property type="match status" value="1"/>
</dbReference>
<keyword evidence="11" id="KW-0479">Metal-binding</keyword>
<keyword evidence="12" id="KW-1278">Translocase</keyword>
<dbReference type="InterPro" id="IPR006317">
    <property type="entry name" value="Ubiquinol_cyt_c_Rdtase_Fe-S-su"/>
</dbReference>
<comment type="similarity">
    <text evidence="3">Belongs to the Rieske iron-sulfur protein family.</text>
</comment>
<evidence type="ECO:0000256" key="7">
    <source>
        <dbReference type="ARBA" id="ARBA00022448"/>
    </source>
</evidence>
<dbReference type="Gene3D" id="2.102.10.10">
    <property type="entry name" value="Rieske [2Fe-2S] iron-sulphur domain"/>
    <property type="match status" value="1"/>
</dbReference>
<evidence type="ECO:0000313" key="23">
    <source>
        <dbReference type="EMBL" id="TYC56179.1"/>
    </source>
</evidence>
<comment type="catalytic activity">
    <reaction evidence="19 20">
        <text>a quinol + 2 Fe(III)-[cytochrome c](out) = a quinone + 2 Fe(II)-[cytochrome c](out) + 2 H(+)(out)</text>
        <dbReference type="Rhea" id="RHEA:11484"/>
        <dbReference type="Rhea" id="RHEA-COMP:10350"/>
        <dbReference type="Rhea" id="RHEA-COMP:14399"/>
        <dbReference type="ChEBI" id="CHEBI:15378"/>
        <dbReference type="ChEBI" id="CHEBI:24646"/>
        <dbReference type="ChEBI" id="CHEBI:29033"/>
        <dbReference type="ChEBI" id="CHEBI:29034"/>
        <dbReference type="ChEBI" id="CHEBI:132124"/>
        <dbReference type="EC" id="7.1.1.8"/>
    </reaction>
</comment>
<keyword evidence="7 20" id="KW-0813">Transport</keyword>
<evidence type="ECO:0000256" key="15">
    <source>
        <dbReference type="ARBA" id="ARBA00023004"/>
    </source>
</evidence>
<evidence type="ECO:0000256" key="21">
    <source>
        <dbReference type="RuleBase" id="RU004497"/>
    </source>
</evidence>
<dbReference type="PANTHER" id="PTHR10134">
    <property type="entry name" value="CYTOCHROME B-C1 COMPLEX SUBUNIT RIESKE, MITOCHONDRIAL"/>
    <property type="match status" value="1"/>
</dbReference>
<organism evidence="23 24">
    <name type="scientific">Zoogloea oleivorans</name>
    <dbReference type="NCBI Taxonomy" id="1552750"/>
    <lineage>
        <taxon>Bacteria</taxon>
        <taxon>Pseudomonadati</taxon>
        <taxon>Pseudomonadota</taxon>
        <taxon>Betaproteobacteria</taxon>
        <taxon>Rhodocyclales</taxon>
        <taxon>Zoogloeaceae</taxon>
        <taxon>Zoogloea</taxon>
    </lineage>
</organism>
<evidence type="ECO:0000256" key="20">
    <source>
        <dbReference type="RuleBase" id="RU004494"/>
    </source>
</evidence>
<dbReference type="RefSeq" id="WP_148579473.1">
    <property type="nucleotide sequence ID" value="NZ_SDKK01000011.1"/>
</dbReference>
<comment type="caution">
    <text evidence="23">The sequence shown here is derived from an EMBL/GenBank/DDBJ whole genome shotgun (WGS) entry which is preliminary data.</text>
</comment>
<comment type="subunit">
    <text evidence="4 21">The main subunits of complex b-c1 are: cytochrome b, cytochrome c1 and the Rieske protein.</text>
</comment>
<comment type="function">
    <text evidence="1">Component of the ubiquinol-cytochrome c reductase complex (complex III or cytochrome b-c1 complex), which is a respiratory chain that generates an electrochemical potential coupled to ATP synthesis.</text>
</comment>
<keyword evidence="17 20" id="KW-0472">Membrane</keyword>